<dbReference type="Proteomes" id="UP001189429">
    <property type="component" value="Unassembled WGS sequence"/>
</dbReference>
<protein>
    <submittedName>
        <fullName evidence="2">Uncharacterized protein</fullName>
    </submittedName>
</protein>
<sequence>MYRFQLWVTPSRMAEARQAITEAMTEGDVQIKGKYPKVTAEMDPIRKQRYSAFGALADVLKEFGASRGWTLEEDWGRMLGIKVSVRERGGAQTGRWPRRAQLARVGRRRAHGARCHQAGARDGDAKVTVPQGDLNSGFFKSKRLRFELEEEEC</sequence>
<feature type="region of interest" description="Disordered" evidence="1">
    <location>
        <begin position="90"/>
        <end position="112"/>
    </location>
</feature>
<comment type="caution">
    <text evidence="2">The sequence shown here is derived from an EMBL/GenBank/DDBJ whole genome shotgun (WGS) entry which is preliminary data.</text>
</comment>
<proteinExistence type="predicted"/>
<accession>A0ABN9W130</accession>
<evidence type="ECO:0000256" key="1">
    <source>
        <dbReference type="SAM" id="MobiDB-lite"/>
    </source>
</evidence>
<evidence type="ECO:0000313" key="3">
    <source>
        <dbReference type="Proteomes" id="UP001189429"/>
    </source>
</evidence>
<organism evidence="2 3">
    <name type="scientific">Prorocentrum cordatum</name>
    <dbReference type="NCBI Taxonomy" id="2364126"/>
    <lineage>
        <taxon>Eukaryota</taxon>
        <taxon>Sar</taxon>
        <taxon>Alveolata</taxon>
        <taxon>Dinophyceae</taxon>
        <taxon>Prorocentrales</taxon>
        <taxon>Prorocentraceae</taxon>
        <taxon>Prorocentrum</taxon>
    </lineage>
</organism>
<keyword evidence="3" id="KW-1185">Reference proteome</keyword>
<reference evidence="2" key="1">
    <citation type="submission" date="2023-10" db="EMBL/GenBank/DDBJ databases">
        <authorList>
            <person name="Chen Y."/>
            <person name="Shah S."/>
            <person name="Dougan E. K."/>
            <person name="Thang M."/>
            <person name="Chan C."/>
        </authorList>
    </citation>
    <scope>NUCLEOTIDE SEQUENCE [LARGE SCALE GENOMIC DNA]</scope>
</reference>
<evidence type="ECO:0000313" key="2">
    <source>
        <dbReference type="EMBL" id="CAK0878170.1"/>
    </source>
</evidence>
<gene>
    <name evidence="2" type="ORF">PCOR1329_LOCUS62023</name>
</gene>
<dbReference type="EMBL" id="CAUYUJ010017820">
    <property type="protein sequence ID" value="CAK0878170.1"/>
    <property type="molecule type" value="Genomic_DNA"/>
</dbReference>
<name>A0ABN9W130_9DINO</name>